<keyword evidence="1" id="KW-0812">Transmembrane</keyword>
<evidence type="ECO:0000313" key="3">
    <source>
        <dbReference type="Proteomes" id="UP000234585"/>
    </source>
</evidence>
<organism evidence="2 3">
    <name type="scientific">Aspergillus candidus</name>
    <dbReference type="NCBI Taxonomy" id="41067"/>
    <lineage>
        <taxon>Eukaryota</taxon>
        <taxon>Fungi</taxon>
        <taxon>Dikarya</taxon>
        <taxon>Ascomycota</taxon>
        <taxon>Pezizomycotina</taxon>
        <taxon>Eurotiomycetes</taxon>
        <taxon>Eurotiomycetidae</taxon>
        <taxon>Eurotiales</taxon>
        <taxon>Aspergillaceae</taxon>
        <taxon>Aspergillus</taxon>
        <taxon>Aspergillus subgen. Circumdati</taxon>
    </lineage>
</organism>
<dbReference type="RefSeq" id="XP_024673460.1">
    <property type="nucleotide sequence ID" value="XM_024816798.1"/>
</dbReference>
<keyword evidence="1" id="KW-0472">Membrane</keyword>
<dbReference type="EMBL" id="KZ559129">
    <property type="protein sequence ID" value="PLB39448.1"/>
    <property type="molecule type" value="Genomic_DNA"/>
</dbReference>
<keyword evidence="1" id="KW-1133">Transmembrane helix</keyword>
<keyword evidence="3" id="KW-1185">Reference proteome</keyword>
<proteinExistence type="predicted"/>
<dbReference type="Proteomes" id="UP000234585">
    <property type="component" value="Unassembled WGS sequence"/>
</dbReference>
<name>A0A2I2FFM8_ASPCN</name>
<evidence type="ECO:0000256" key="1">
    <source>
        <dbReference type="SAM" id="Phobius"/>
    </source>
</evidence>
<evidence type="ECO:0000313" key="2">
    <source>
        <dbReference type="EMBL" id="PLB39448.1"/>
    </source>
</evidence>
<accession>A0A2I2FFM8</accession>
<sequence length="100" mass="12030">MTIDDGRTNQRENQKDNLAEDWNVSSLNMEIFSSFPFLILFPFSLMIVFSLRSFVCFICFLHFKIPGEPFYLLSYYLPFPLSIYQSLTYRDSCFRRPQWK</sequence>
<reference evidence="2 3" key="1">
    <citation type="submission" date="2017-12" db="EMBL/GenBank/DDBJ databases">
        <authorList>
            <consortium name="DOE Joint Genome Institute"/>
            <person name="Haridas S."/>
            <person name="Kjaerbolling I."/>
            <person name="Vesth T.C."/>
            <person name="Frisvad J.C."/>
            <person name="Nybo J.L."/>
            <person name="Theobald S."/>
            <person name="Kuo A."/>
            <person name="Bowyer P."/>
            <person name="Matsuda Y."/>
            <person name="Mondo S."/>
            <person name="Lyhne E.K."/>
            <person name="Kogle M.E."/>
            <person name="Clum A."/>
            <person name="Lipzen A."/>
            <person name="Salamov A."/>
            <person name="Ngan C.Y."/>
            <person name="Daum C."/>
            <person name="Chiniquy J."/>
            <person name="Barry K."/>
            <person name="LaButti K."/>
            <person name="Simmons B.A."/>
            <person name="Magnuson J.K."/>
            <person name="Mortensen U.H."/>
            <person name="Larsen T.O."/>
            <person name="Grigoriev I.V."/>
            <person name="Baker S.E."/>
            <person name="Andersen M.R."/>
            <person name="Nordberg H.P."/>
            <person name="Cantor M.N."/>
            <person name="Hua S.X."/>
        </authorList>
    </citation>
    <scope>NUCLEOTIDE SEQUENCE [LARGE SCALE GENOMIC DNA]</scope>
    <source>
        <strain evidence="2 3">CBS 102.13</strain>
    </source>
</reference>
<feature type="transmembrane region" description="Helical" evidence="1">
    <location>
        <begin position="69"/>
        <end position="87"/>
    </location>
</feature>
<gene>
    <name evidence="2" type="ORF">BDW47DRAFT_12806</name>
</gene>
<dbReference type="AlphaFoldDB" id="A0A2I2FFM8"/>
<feature type="transmembrane region" description="Helical" evidence="1">
    <location>
        <begin position="37"/>
        <end position="63"/>
    </location>
</feature>
<dbReference type="GeneID" id="36523958"/>
<protein>
    <submittedName>
        <fullName evidence="2">Uncharacterized protein</fullName>
    </submittedName>
</protein>